<proteinExistence type="predicted"/>
<gene>
    <name evidence="2" type="ORF">E2562_005840</name>
</gene>
<reference evidence="2 3" key="1">
    <citation type="submission" date="2019-11" db="EMBL/GenBank/DDBJ databases">
        <title>Whole genome sequence of Oryza granulata.</title>
        <authorList>
            <person name="Li W."/>
        </authorList>
    </citation>
    <scope>NUCLEOTIDE SEQUENCE [LARGE SCALE GENOMIC DNA]</scope>
    <source>
        <strain evidence="3">cv. Menghai</strain>
        <tissue evidence="2">Leaf</tissue>
    </source>
</reference>
<dbReference type="Proteomes" id="UP000479710">
    <property type="component" value="Unassembled WGS sequence"/>
</dbReference>
<keyword evidence="3" id="KW-1185">Reference proteome</keyword>
<name>A0A6G1CDM7_9ORYZ</name>
<comment type="caution">
    <text evidence="2">The sequence shown here is derived from an EMBL/GenBank/DDBJ whole genome shotgun (WGS) entry which is preliminary data.</text>
</comment>
<dbReference type="AlphaFoldDB" id="A0A6G1CDM7"/>
<dbReference type="EMBL" id="SPHZ02000009">
    <property type="protein sequence ID" value="KAF0898250.1"/>
    <property type="molecule type" value="Genomic_DNA"/>
</dbReference>
<protein>
    <submittedName>
        <fullName evidence="2">Uncharacterized protein</fullName>
    </submittedName>
</protein>
<organism evidence="2 3">
    <name type="scientific">Oryza meyeriana var. granulata</name>
    <dbReference type="NCBI Taxonomy" id="110450"/>
    <lineage>
        <taxon>Eukaryota</taxon>
        <taxon>Viridiplantae</taxon>
        <taxon>Streptophyta</taxon>
        <taxon>Embryophyta</taxon>
        <taxon>Tracheophyta</taxon>
        <taxon>Spermatophyta</taxon>
        <taxon>Magnoliopsida</taxon>
        <taxon>Liliopsida</taxon>
        <taxon>Poales</taxon>
        <taxon>Poaceae</taxon>
        <taxon>BOP clade</taxon>
        <taxon>Oryzoideae</taxon>
        <taxon>Oryzeae</taxon>
        <taxon>Oryzinae</taxon>
        <taxon>Oryza</taxon>
        <taxon>Oryza meyeriana</taxon>
    </lineage>
</organism>
<evidence type="ECO:0000313" key="2">
    <source>
        <dbReference type="EMBL" id="KAF0898250.1"/>
    </source>
</evidence>
<evidence type="ECO:0000313" key="3">
    <source>
        <dbReference type="Proteomes" id="UP000479710"/>
    </source>
</evidence>
<sequence>MMPKHRRQGGDRSGMPLTPLRWPRSHGRPAPRLEPRLTLLPCRADVRAVADATVVPCRVDAGAVADPRRRPDRARAMAAAIIAPVGIQRHARAAARKKIGWGGWVFFRSGG</sequence>
<accession>A0A6G1CDM7</accession>
<feature type="region of interest" description="Disordered" evidence="1">
    <location>
        <begin position="1"/>
        <end position="33"/>
    </location>
</feature>
<evidence type="ECO:0000256" key="1">
    <source>
        <dbReference type="SAM" id="MobiDB-lite"/>
    </source>
</evidence>